<comment type="caution">
    <text evidence="11">The sequence shown here is derived from an EMBL/GenBank/DDBJ whole genome shotgun (WGS) entry which is preliminary data.</text>
</comment>
<reference evidence="11" key="2">
    <citation type="submission" date="2023-05" db="EMBL/GenBank/DDBJ databases">
        <authorList>
            <consortium name="Lawrence Berkeley National Laboratory"/>
            <person name="Steindorff A."/>
            <person name="Hensen N."/>
            <person name="Bonometti L."/>
            <person name="Westerberg I."/>
            <person name="Brannstrom I.O."/>
            <person name="Guillou S."/>
            <person name="Cros-Aarteil S."/>
            <person name="Calhoun S."/>
            <person name="Haridas S."/>
            <person name="Kuo A."/>
            <person name="Mondo S."/>
            <person name="Pangilinan J."/>
            <person name="Riley R."/>
            <person name="Labutti K."/>
            <person name="Andreopoulos B."/>
            <person name="Lipzen A."/>
            <person name="Chen C."/>
            <person name="Yanf M."/>
            <person name="Daum C."/>
            <person name="Ng V."/>
            <person name="Clum A."/>
            <person name="Ohm R."/>
            <person name="Martin F."/>
            <person name="Silar P."/>
            <person name="Natvig D."/>
            <person name="Lalanne C."/>
            <person name="Gautier V."/>
            <person name="Ament-Velasquez S.L."/>
            <person name="Kruys A."/>
            <person name="Hutchinson M.I."/>
            <person name="Powell A.J."/>
            <person name="Barry K."/>
            <person name="Miller A.N."/>
            <person name="Grigoriev I.V."/>
            <person name="Debuchy R."/>
            <person name="Gladieux P."/>
            <person name="Thoren M.H."/>
            <person name="Johannesson H."/>
        </authorList>
    </citation>
    <scope>NUCLEOTIDE SEQUENCE</scope>
    <source>
        <strain evidence="11">CBS 103.79</strain>
    </source>
</reference>
<keyword evidence="5" id="KW-0560">Oxidoreductase</keyword>
<comment type="subcellular location">
    <subcellularLocation>
        <location evidence="1">Membrane</location>
        <topology evidence="1">Single-pass membrane protein</topology>
    </subcellularLocation>
</comment>
<dbReference type="GO" id="GO:0016491">
    <property type="term" value="F:oxidoreductase activity"/>
    <property type="evidence" value="ECO:0007669"/>
    <property type="project" value="UniProtKB-KW"/>
</dbReference>
<evidence type="ECO:0000256" key="1">
    <source>
        <dbReference type="ARBA" id="ARBA00004167"/>
    </source>
</evidence>
<dbReference type="InterPro" id="IPR021765">
    <property type="entry name" value="UstYa-like"/>
</dbReference>
<organism evidence="11 12">
    <name type="scientific">Staphylotrichum tortipilum</name>
    <dbReference type="NCBI Taxonomy" id="2831512"/>
    <lineage>
        <taxon>Eukaryota</taxon>
        <taxon>Fungi</taxon>
        <taxon>Dikarya</taxon>
        <taxon>Ascomycota</taxon>
        <taxon>Pezizomycotina</taxon>
        <taxon>Sordariomycetes</taxon>
        <taxon>Sordariomycetidae</taxon>
        <taxon>Sordariales</taxon>
        <taxon>Chaetomiaceae</taxon>
        <taxon>Staphylotrichum</taxon>
    </lineage>
</organism>
<evidence type="ECO:0008006" key="13">
    <source>
        <dbReference type="Google" id="ProtNLM"/>
    </source>
</evidence>
<sequence length="223" mass="25140">MARRWASRKQRVCSVLMSMRSLVDTILLLVIVGLLLERGMQRQTWLQVGGDLTGFAPTISQQIKTFAPDPAFVPEDGAAFFTDAVKKKWLSIVPRGLGYVQINHTDPYHDLPTPLEEYPDSTFTTSVTHQLHCLHAIVRVVAAYESNQPDKLPMEGAWHLAHCFDYLRQTIMCSADTALEGQQTTFPPAFKGSDGWDAKHVCKDYGQVMGYLEKNRANDEVWI</sequence>
<keyword evidence="8" id="KW-0325">Glycoprotein</keyword>
<dbReference type="PANTHER" id="PTHR33365:SF11">
    <property type="entry name" value="TAT PATHWAY SIGNAL SEQUENCE"/>
    <property type="match status" value="1"/>
</dbReference>
<dbReference type="PANTHER" id="PTHR33365">
    <property type="entry name" value="YALI0B05434P"/>
    <property type="match status" value="1"/>
</dbReference>
<proteinExistence type="inferred from homology"/>
<keyword evidence="3 10" id="KW-0812">Transmembrane</keyword>
<keyword evidence="4 10" id="KW-1133">Transmembrane helix</keyword>
<comment type="pathway">
    <text evidence="2">Mycotoxin biosynthesis.</text>
</comment>
<evidence type="ECO:0000313" key="12">
    <source>
        <dbReference type="Proteomes" id="UP001303889"/>
    </source>
</evidence>
<evidence type="ECO:0000256" key="7">
    <source>
        <dbReference type="ARBA" id="ARBA00023136"/>
    </source>
</evidence>
<dbReference type="GO" id="GO:0043386">
    <property type="term" value="P:mycotoxin biosynthetic process"/>
    <property type="evidence" value="ECO:0007669"/>
    <property type="project" value="InterPro"/>
</dbReference>
<keyword evidence="6" id="KW-0843">Virulence</keyword>
<evidence type="ECO:0000313" key="11">
    <source>
        <dbReference type="EMBL" id="KAK3903726.1"/>
    </source>
</evidence>
<dbReference type="Proteomes" id="UP001303889">
    <property type="component" value="Unassembled WGS sequence"/>
</dbReference>
<name>A0AAN6RVK8_9PEZI</name>
<evidence type="ECO:0000256" key="9">
    <source>
        <dbReference type="ARBA" id="ARBA00035112"/>
    </source>
</evidence>
<dbReference type="AlphaFoldDB" id="A0AAN6RVK8"/>
<reference evidence="11" key="1">
    <citation type="journal article" date="2023" name="Mol. Phylogenet. Evol.">
        <title>Genome-scale phylogeny and comparative genomics of the fungal order Sordariales.</title>
        <authorList>
            <person name="Hensen N."/>
            <person name="Bonometti L."/>
            <person name="Westerberg I."/>
            <person name="Brannstrom I.O."/>
            <person name="Guillou S."/>
            <person name="Cros-Aarteil S."/>
            <person name="Calhoun S."/>
            <person name="Haridas S."/>
            <person name="Kuo A."/>
            <person name="Mondo S."/>
            <person name="Pangilinan J."/>
            <person name="Riley R."/>
            <person name="LaButti K."/>
            <person name="Andreopoulos B."/>
            <person name="Lipzen A."/>
            <person name="Chen C."/>
            <person name="Yan M."/>
            <person name="Daum C."/>
            <person name="Ng V."/>
            <person name="Clum A."/>
            <person name="Steindorff A."/>
            <person name="Ohm R.A."/>
            <person name="Martin F."/>
            <person name="Silar P."/>
            <person name="Natvig D.O."/>
            <person name="Lalanne C."/>
            <person name="Gautier V."/>
            <person name="Ament-Velasquez S.L."/>
            <person name="Kruys A."/>
            <person name="Hutchinson M.I."/>
            <person name="Powell A.J."/>
            <person name="Barry K."/>
            <person name="Miller A.N."/>
            <person name="Grigoriev I.V."/>
            <person name="Debuchy R."/>
            <person name="Gladieux P."/>
            <person name="Hiltunen Thoren M."/>
            <person name="Johannesson H."/>
        </authorList>
    </citation>
    <scope>NUCLEOTIDE SEQUENCE</scope>
    <source>
        <strain evidence="11">CBS 103.79</strain>
    </source>
</reference>
<dbReference type="GO" id="GO:0016020">
    <property type="term" value="C:membrane"/>
    <property type="evidence" value="ECO:0007669"/>
    <property type="project" value="UniProtKB-SubCell"/>
</dbReference>
<dbReference type="Pfam" id="PF11807">
    <property type="entry name" value="UstYa"/>
    <property type="match status" value="1"/>
</dbReference>
<evidence type="ECO:0000256" key="5">
    <source>
        <dbReference type="ARBA" id="ARBA00023002"/>
    </source>
</evidence>
<feature type="transmembrane region" description="Helical" evidence="10">
    <location>
        <begin position="12"/>
        <end position="36"/>
    </location>
</feature>
<accession>A0AAN6RVK8</accession>
<protein>
    <recommendedName>
        <fullName evidence="13">Oxidase ustYa</fullName>
    </recommendedName>
</protein>
<dbReference type="EMBL" id="MU855433">
    <property type="protein sequence ID" value="KAK3903726.1"/>
    <property type="molecule type" value="Genomic_DNA"/>
</dbReference>
<evidence type="ECO:0000256" key="2">
    <source>
        <dbReference type="ARBA" id="ARBA00004685"/>
    </source>
</evidence>
<evidence type="ECO:0000256" key="8">
    <source>
        <dbReference type="ARBA" id="ARBA00023180"/>
    </source>
</evidence>
<comment type="similarity">
    <text evidence="9">Belongs to the ustYa family.</text>
</comment>
<evidence type="ECO:0000256" key="4">
    <source>
        <dbReference type="ARBA" id="ARBA00022989"/>
    </source>
</evidence>
<evidence type="ECO:0000256" key="6">
    <source>
        <dbReference type="ARBA" id="ARBA00023026"/>
    </source>
</evidence>
<gene>
    <name evidence="11" type="ORF">C8A05DRAFT_43101</name>
</gene>
<keyword evidence="7 10" id="KW-0472">Membrane</keyword>
<evidence type="ECO:0000256" key="10">
    <source>
        <dbReference type="SAM" id="Phobius"/>
    </source>
</evidence>
<evidence type="ECO:0000256" key="3">
    <source>
        <dbReference type="ARBA" id="ARBA00022692"/>
    </source>
</evidence>
<keyword evidence="12" id="KW-1185">Reference proteome</keyword>